<name>A0ABX2AKR4_9BACT</name>
<proteinExistence type="predicted"/>
<sequence>MNEHSKLREYLKQAVGGESISIYQGIVKSVTGQLCDVEIGNIVIPDVRLKASELDDDGLMLVTPKVGSAVTVGSLSGDLSHLVVLQVDHIDTIVINGGKLGGLINIGQLTDKINGLVDTFNKHTHNVTVSHPGGTFATVKPGTAASTFNKSDYEDETIKH</sequence>
<gene>
    <name evidence="1" type="ORF">HPS56_04920</name>
</gene>
<evidence type="ECO:0000313" key="2">
    <source>
        <dbReference type="Proteomes" id="UP000714420"/>
    </source>
</evidence>
<comment type="caution">
    <text evidence="1">The sequence shown here is derived from an EMBL/GenBank/DDBJ whole genome shotgun (WGS) entry which is preliminary data.</text>
</comment>
<dbReference type="RefSeq" id="WP_172274791.1">
    <property type="nucleotide sequence ID" value="NZ_CASGMU010000005.1"/>
</dbReference>
<keyword evidence="2" id="KW-1185">Reference proteome</keyword>
<evidence type="ECO:0000313" key="1">
    <source>
        <dbReference type="EMBL" id="NPD91700.1"/>
    </source>
</evidence>
<accession>A0ABX2AKR4</accession>
<reference evidence="1 2" key="1">
    <citation type="submission" date="2020-05" db="EMBL/GenBank/DDBJ databases">
        <title>Distinct polysaccharide utilization as determinants for interspecies competition between intestinal Prevotella spp.</title>
        <authorList>
            <person name="Galvez E.J.C."/>
            <person name="Iljazovic A."/>
            <person name="Strowig T."/>
        </authorList>
    </citation>
    <scope>NUCLEOTIDE SEQUENCE [LARGE SCALE GENOMIC DNA]</scope>
    <source>
        <strain evidence="1 2">PMUR</strain>
    </source>
</reference>
<dbReference type="Proteomes" id="UP000714420">
    <property type="component" value="Unassembled WGS sequence"/>
</dbReference>
<protein>
    <submittedName>
        <fullName evidence="1">Uncharacterized protein</fullName>
    </submittedName>
</protein>
<dbReference type="EMBL" id="JABKKF010000003">
    <property type="protein sequence ID" value="NPD91700.1"/>
    <property type="molecule type" value="Genomic_DNA"/>
</dbReference>
<organism evidence="1 2">
    <name type="scientific">Xylanibacter muris</name>
    <dbReference type="NCBI Taxonomy" id="2736290"/>
    <lineage>
        <taxon>Bacteria</taxon>
        <taxon>Pseudomonadati</taxon>
        <taxon>Bacteroidota</taxon>
        <taxon>Bacteroidia</taxon>
        <taxon>Bacteroidales</taxon>
        <taxon>Prevotellaceae</taxon>
        <taxon>Xylanibacter</taxon>
    </lineage>
</organism>